<keyword evidence="2" id="KW-1185">Reference proteome</keyword>
<evidence type="ECO:0008006" key="3">
    <source>
        <dbReference type="Google" id="ProtNLM"/>
    </source>
</evidence>
<accession>A0ABD5W036</accession>
<dbReference type="EMBL" id="JBHSZI010000001">
    <property type="protein sequence ID" value="MFC7058377.1"/>
    <property type="molecule type" value="Genomic_DNA"/>
</dbReference>
<protein>
    <recommendedName>
        <fullName evidence="3">Sulfatase</fullName>
    </recommendedName>
</protein>
<organism evidence="1 2">
    <name type="scientific">Halovenus salina</name>
    <dbReference type="NCBI Taxonomy" id="1510225"/>
    <lineage>
        <taxon>Archaea</taxon>
        <taxon>Methanobacteriati</taxon>
        <taxon>Methanobacteriota</taxon>
        <taxon>Stenosarchaea group</taxon>
        <taxon>Halobacteria</taxon>
        <taxon>Halobacteriales</taxon>
        <taxon>Haloarculaceae</taxon>
        <taxon>Halovenus</taxon>
    </lineage>
</organism>
<evidence type="ECO:0000313" key="1">
    <source>
        <dbReference type="EMBL" id="MFC7058377.1"/>
    </source>
</evidence>
<dbReference type="RefSeq" id="WP_382187033.1">
    <property type="nucleotide sequence ID" value="NZ_JBHSZI010000001.1"/>
</dbReference>
<sequence>MGLIERFGRAARNPRLFARGMNRLFYRRVGLRHENPEGIDVFDEDWDTLVVLDACRFDMFEQVNHLDGTVTARESKGSATAEWLQANVDGRALRDTVYVTSNPQLERNRDSWDVSFHHVDNVWFDHGWDKETGTVLAETMTEAAINAYEQFPNKRLVVHYMQPHYPFVPADTDFDKTHLDSIESGDDTATGENVWNMKFMGQIDMSRNELWDVYTANLEYVLEHVEDLQRRYRVNLSSPLTTETTSVNERFRFQFGSMATHEDSTTRLSSVYRGSSGQMARDGLSVTALLTSVRRLSRRRWSLTDYRTSDIRSSPGCQSVVLDNLAKPPARPNVMNHPTCSGLDIELTNEYIEKYTQNEKTTAHRSWFNCDCVM</sequence>
<name>A0ABD5W036_9EURY</name>
<gene>
    <name evidence="1" type="ORF">ACFQQG_09550</name>
</gene>
<comment type="caution">
    <text evidence="1">The sequence shown here is derived from an EMBL/GenBank/DDBJ whole genome shotgun (WGS) entry which is preliminary data.</text>
</comment>
<proteinExistence type="predicted"/>
<reference evidence="1 2" key="1">
    <citation type="journal article" date="2019" name="Int. J. Syst. Evol. Microbiol.">
        <title>The Global Catalogue of Microorganisms (GCM) 10K type strain sequencing project: providing services to taxonomists for standard genome sequencing and annotation.</title>
        <authorList>
            <consortium name="The Broad Institute Genomics Platform"/>
            <consortium name="The Broad Institute Genome Sequencing Center for Infectious Disease"/>
            <person name="Wu L."/>
            <person name="Ma J."/>
        </authorList>
    </citation>
    <scope>NUCLEOTIDE SEQUENCE [LARGE SCALE GENOMIC DNA]</scope>
    <source>
        <strain evidence="1 2">JCM 30072</strain>
    </source>
</reference>
<dbReference type="Proteomes" id="UP001596445">
    <property type="component" value="Unassembled WGS sequence"/>
</dbReference>
<dbReference type="AlphaFoldDB" id="A0ABD5W036"/>
<evidence type="ECO:0000313" key="2">
    <source>
        <dbReference type="Proteomes" id="UP001596445"/>
    </source>
</evidence>